<feature type="domain" description="HEPN" evidence="1">
    <location>
        <begin position="11"/>
        <end position="117"/>
    </location>
</feature>
<name>A0A1F8E945_9BACT</name>
<sequence>MSTEYISWVKKGDEDLSSLEALLRRREGSPSTGCFLAQQAIEKFLKGLCVSIGLELEKTHDLAKLADSLAKSYPEIEVFYKELVVLNRYYIETRYPGDYPEFSWEECKRAFEIANKIKEFVKNSL</sequence>
<dbReference type="Gene3D" id="1.20.120.330">
    <property type="entry name" value="Nucleotidyltransferases domain 2"/>
    <property type="match status" value="1"/>
</dbReference>
<dbReference type="PROSITE" id="PS50910">
    <property type="entry name" value="HEPN"/>
    <property type="match status" value="1"/>
</dbReference>
<evidence type="ECO:0000259" key="1">
    <source>
        <dbReference type="PROSITE" id="PS50910"/>
    </source>
</evidence>
<comment type="caution">
    <text evidence="2">The sequence shown here is derived from an EMBL/GenBank/DDBJ whole genome shotgun (WGS) entry which is preliminary data.</text>
</comment>
<dbReference type="Pfam" id="PF05168">
    <property type="entry name" value="HEPN"/>
    <property type="match status" value="1"/>
</dbReference>
<accession>A0A1F8E945</accession>
<dbReference type="Proteomes" id="UP000177594">
    <property type="component" value="Unassembled WGS sequence"/>
</dbReference>
<reference evidence="2 3" key="1">
    <citation type="journal article" date="2016" name="Nat. Commun.">
        <title>Thousands of microbial genomes shed light on interconnected biogeochemical processes in an aquifer system.</title>
        <authorList>
            <person name="Anantharaman K."/>
            <person name="Brown C.T."/>
            <person name="Hug L.A."/>
            <person name="Sharon I."/>
            <person name="Castelle C.J."/>
            <person name="Probst A.J."/>
            <person name="Thomas B.C."/>
            <person name="Singh A."/>
            <person name="Wilkins M.J."/>
            <person name="Karaoz U."/>
            <person name="Brodie E.L."/>
            <person name="Williams K.H."/>
            <person name="Hubbard S.S."/>
            <person name="Banfield J.F."/>
        </authorList>
    </citation>
    <scope>NUCLEOTIDE SEQUENCE [LARGE SCALE GENOMIC DNA]</scope>
</reference>
<proteinExistence type="predicted"/>
<dbReference type="EMBL" id="MGIZ01000052">
    <property type="protein sequence ID" value="OGM97411.1"/>
    <property type="molecule type" value="Genomic_DNA"/>
</dbReference>
<protein>
    <recommendedName>
        <fullName evidence="1">HEPN domain-containing protein</fullName>
    </recommendedName>
</protein>
<evidence type="ECO:0000313" key="3">
    <source>
        <dbReference type="Proteomes" id="UP000177594"/>
    </source>
</evidence>
<dbReference type="SMART" id="SM00748">
    <property type="entry name" value="HEPN"/>
    <property type="match status" value="1"/>
</dbReference>
<dbReference type="InterPro" id="IPR007842">
    <property type="entry name" value="HEPN_dom"/>
</dbReference>
<dbReference type="SUPFAM" id="SSF81593">
    <property type="entry name" value="Nucleotidyltransferase substrate binding subunit/domain"/>
    <property type="match status" value="1"/>
</dbReference>
<evidence type="ECO:0000313" key="2">
    <source>
        <dbReference type="EMBL" id="OGM97411.1"/>
    </source>
</evidence>
<organism evidence="2 3">
    <name type="scientific">Candidatus Yanofskybacteria bacterium RIFCSPHIGHO2_01_FULL_39_8b</name>
    <dbReference type="NCBI Taxonomy" id="1802659"/>
    <lineage>
        <taxon>Bacteria</taxon>
        <taxon>Candidatus Yanofskyibacteriota</taxon>
    </lineage>
</organism>
<gene>
    <name evidence="2" type="ORF">A2817_00660</name>
</gene>
<dbReference type="AlphaFoldDB" id="A0A1F8E945"/>